<protein>
    <submittedName>
        <fullName evidence="1">Uncharacterized protein</fullName>
    </submittedName>
</protein>
<dbReference type="RefSeq" id="WP_290313406.1">
    <property type="nucleotide sequence ID" value="NZ_JAUFQC010000027.1"/>
</dbReference>
<gene>
    <name evidence="1" type="ORF">QWZ16_23795</name>
</gene>
<evidence type="ECO:0000313" key="1">
    <source>
        <dbReference type="EMBL" id="MDN3612623.1"/>
    </source>
</evidence>
<sequence>MEDKLILNLVDVALKGDKSTAQMIVRKLASKIRLENTSLYEQMAQRLASDALRSSNVRRMPPPVDSDSRQSLIKVEVPTLLSKSPIYSDSVSDVFDQVLLERKYVDALLSEGLQPTKSLYSRGLQV</sequence>
<dbReference type="Proteomes" id="UP001238540">
    <property type="component" value="Unassembled WGS sequence"/>
</dbReference>
<comment type="caution">
    <text evidence="1">The sequence shown here is derived from an EMBL/GenBank/DDBJ whole genome shotgun (WGS) entry which is preliminary data.</text>
</comment>
<reference evidence="2" key="1">
    <citation type="journal article" date="2019" name="Int. J. Syst. Evol. Microbiol.">
        <title>The Global Catalogue of Microorganisms (GCM) 10K type strain sequencing project: providing services to taxonomists for standard genome sequencing and annotation.</title>
        <authorList>
            <consortium name="The Broad Institute Genomics Platform"/>
            <consortium name="The Broad Institute Genome Sequencing Center for Infectious Disease"/>
            <person name="Wu L."/>
            <person name="Ma J."/>
        </authorList>
    </citation>
    <scope>NUCLEOTIDE SEQUENCE [LARGE SCALE GENOMIC DNA]</scope>
    <source>
        <strain evidence="2">CECT 7398</strain>
    </source>
</reference>
<proteinExistence type="predicted"/>
<organism evidence="1 2">
    <name type="scientific">Vibrio ostreicida</name>
    <dbReference type="NCBI Taxonomy" id="526588"/>
    <lineage>
        <taxon>Bacteria</taxon>
        <taxon>Pseudomonadati</taxon>
        <taxon>Pseudomonadota</taxon>
        <taxon>Gammaproteobacteria</taxon>
        <taxon>Vibrionales</taxon>
        <taxon>Vibrionaceae</taxon>
        <taxon>Vibrio</taxon>
    </lineage>
</organism>
<accession>A0ABT8C2P5</accession>
<evidence type="ECO:0000313" key="2">
    <source>
        <dbReference type="Proteomes" id="UP001238540"/>
    </source>
</evidence>
<name>A0ABT8C2P5_9VIBR</name>
<dbReference type="EMBL" id="JAUFQC010000027">
    <property type="protein sequence ID" value="MDN3612623.1"/>
    <property type="molecule type" value="Genomic_DNA"/>
</dbReference>
<keyword evidence="2" id="KW-1185">Reference proteome</keyword>